<protein>
    <submittedName>
        <fullName evidence="3">Uncharacterized protein isoform X1</fullName>
    </submittedName>
</protein>
<dbReference type="InterPro" id="IPR039537">
    <property type="entry name" value="Retrotran_Ty1/copia-like"/>
</dbReference>
<dbReference type="Proteomes" id="UP000818029">
    <property type="component" value="Chromosome A11"/>
</dbReference>
<dbReference type="InterPro" id="IPR025724">
    <property type="entry name" value="GAG-pre-integrase_dom"/>
</dbReference>
<accession>A0ABM2Z3H4</accession>
<reference evidence="3" key="2">
    <citation type="submission" date="2025-08" db="UniProtKB">
        <authorList>
            <consortium name="RefSeq"/>
        </authorList>
    </citation>
    <scope>IDENTIFICATION</scope>
</reference>
<sequence length="468" mass="52817">MQDLSNGRMKGIGKHLNGLYFFEPFSALVRSPTSTSCMTSIANSISLWHARLGHVPVNKLHRLSFFHNLPINKDFTCSVCPMARQSKLPLPTSVSRAATPFSLLHLDVWGPYRVSTHCGHRFFLTIVDDHTRMTWVYLLKLKSDVVIALKQFFLMVKTQFSAVIQTVRSDNGSEFFNSSCSSFFESLGIIHQSSCIDTPQQNGIAERKHRHLLEITRALCFQSNVPLKFWGDCILTACYIINRLPSSVLAWRMPFELLYKKSPDFSHFRVFGCLCFAVNPHNSDKFSSRSLPSVFLGYSPSKKGYILFCLDSRKFFVSRNVHFVEDVFPFKSSSSEFPVLFPPTPDISNLDFLIIPTPTPLTSASPHPVPTSVSTSPPLVSLTLPIVEPRRSGQTLKPPSWLKDFIHPYQSPSSPGASSSNSVFFNPIYLSKLRPLFLPFPILLNLFLNLRLTTLPTGFRPCKRKFGP</sequence>
<proteinExistence type="predicted"/>
<dbReference type="InterPro" id="IPR012337">
    <property type="entry name" value="RNaseH-like_sf"/>
</dbReference>
<dbReference type="SUPFAM" id="SSF53098">
    <property type="entry name" value="Ribonuclease H-like"/>
    <property type="match status" value="1"/>
</dbReference>
<evidence type="ECO:0000313" key="2">
    <source>
        <dbReference type="Proteomes" id="UP000818029"/>
    </source>
</evidence>
<dbReference type="Pfam" id="PF13976">
    <property type="entry name" value="gag_pre-integrs"/>
    <property type="match status" value="1"/>
</dbReference>
<dbReference type="InterPro" id="IPR057670">
    <property type="entry name" value="SH3_retrovirus"/>
</dbReference>
<dbReference type="GeneID" id="107923411"/>
<evidence type="ECO:0000313" key="3">
    <source>
        <dbReference type="RefSeq" id="XP_040937218.1"/>
    </source>
</evidence>
<keyword evidence="2" id="KW-1185">Reference proteome</keyword>
<gene>
    <name evidence="3" type="primary">LOC107923411</name>
</gene>
<feature type="domain" description="Integrase catalytic" evidence="1">
    <location>
        <begin position="96"/>
        <end position="262"/>
    </location>
</feature>
<dbReference type="Pfam" id="PF00665">
    <property type="entry name" value="rve"/>
    <property type="match status" value="1"/>
</dbReference>
<dbReference type="PROSITE" id="PS50994">
    <property type="entry name" value="INTEGRASE"/>
    <property type="match status" value="1"/>
</dbReference>
<reference evidence="2" key="1">
    <citation type="journal article" date="2020" name="Nat. Genet.">
        <title>Genomic diversifications of five Gossypium allopolyploid species and their impact on cotton improvement.</title>
        <authorList>
            <person name="Chen Z.J."/>
            <person name="Sreedasyam A."/>
            <person name="Ando A."/>
            <person name="Song Q."/>
            <person name="De Santiago L.M."/>
            <person name="Hulse-Kemp A.M."/>
            <person name="Ding M."/>
            <person name="Ye W."/>
            <person name="Kirkbride R.C."/>
            <person name="Jenkins J."/>
            <person name="Plott C."/>
            <person name="Lovell J."/>
            <person name="Lin Y.M."/>
            <person name="Vaughn R."/>
            <person name="Liu B."/>
            <person name="Simpson S."/>
            <person name="Scheffler B.E."/>
            <person name="Wen L."/>
            <person name="Saski C.A."/>
            <person name="Grover C.E."/>
            <person name="Hu G."/>
            <person name="Conover J.L."/>
            <person name="Carlson J.W."/>
            <person name="Shu S."/>
            <person name="Boston L.B."/>
            <person name="Williams M."/>
            <person name="Peterson D.G."/>
            <person name="McGee K."/>
            <person name="Jones D.C."/>
            <person name="Wendel J.F."/>
            <person name="Stelly D.M."/>
            <person name="Grimwood J."/>
            <person name="Schmutz J."/>
        </authorList>
    </citation>
    <scope>NUCLEOTIDE SEQUENCE [LARGE SCALE GENOMIC DNA]</scope>
    <source>
        <strain evidence="2">cv. TM-1</strain>
    </source>
</reference>
<dbReference type="PANTHER" id="PTHR42648">
    <property type="entry name" value="TRANSPOSASE, PUTATIVE-RELATED"/>
    <property type="match status" value="1"/>
</dbReference>
<dbReference type="Pfam" id="PF25597">
    <property type="entry name" value="SH3_retrovirus"/>
    <property type="match status" value="1"/>
</dbReference>
<organism evidence="2 3">
    <name type="scientific">Gossypium hirsutum</name>
    <name type="common">Upland cotton</name>
    <name type="synonym">Gossypium mexicanum</name>
    <dbReference type="NCBI Taxonomy" id="3635"/>
    <lineage>
        <taxon>Eukaryota</taxon>
        <taxon>Viridiplantae</taxon>
        <taxon>Streptophyta</taxon>
        <taxon>Embryophyta</taxon>
        <taxon>Tracheophyta</taxon>
        <taxon>Spermatophyta</taxon>
        <taxon>Magnoliopsida</taxon>
        <taxon>eudicotyledons</taxon>
        <taxon>Gunneridae</taxon>
        <taxon>Pentapetalae</taxon>
        <taxon>rosids</taxon>
        <taxon>malvids</taxon>
        <taxon>Malvales</taxon>
        <taxon>Malvaceae</taxon>
        <taxon>Malvoideae</taxon>
        <taxon>Gossypium</taxon>
    </lineage>
</organism>
<name>A0ABM2Z3H4_GOSHI</name>
<evidence type="ECO:0000259" key="1">
    <source>
        <dbReference type="PROSITE" id="PS50994"/>
    </source>
</evidence>
<dbReference type="RefSeq" id="XP_040937218.1">
    <property type="nucleotide sequence ID" value="XM_041081284.1"/>
</dbReference>
<dbReference type="InterPro" id="IPR036397">
    <property type="entry name" value="RNaseH_sf"/>
</dbReference>
<dbReference type="PANTHER" id="PTHR42648:SF31">
    <property type="entry name" value="RNA-DIRECTED DNA POLYMERASE"/>
    <property type="match status" value="1"/>
</dbReference>
<dbReference type="Gene3D" id="3.30.420.10">
    <property type="entry name" value="Ribonuclease H-like superfamily/Ribonuclease H"/>
    <property type="match status" value="1"/>
</dbReference>
<dbReference type="InterPro" id="IPR001584">
    <property type="entry name" value="Integrase_cat-core"/>
</dbReference>